<dbReference type="InterPro" id="IPR013785">
    <property type="entry name" value="Aldolase_TIM"/>
</dbReference>
<feature type="binding site" evidence="11">
    <location>
        <position position="215"/>
    </location>
    <ligand>
        <name>FMN</name>
        <dbReference type="ChEBI" id="CHEBI:58210"/>
    </ligand>
</feature>
<evidence type="ECO:0000256" key="3">
    <source>
        <dbReference type="ARBA" id="ARBA00022630"/>
    </source>
</evidence>
<comment type="catalytic activity">
    <reaction evidence="11">
        <text>isopentenyl diphosphate = dimethylallyl diphosphate</text>
        <dbReference type="Rhea" id="RHEA:23284"/>
        <dbReference type="ChEBI" id="CHEBI:57623"/>
        <dbReference type="ChEBI" id="CHEBI:128769"/>
        <dbReference type="EC" id="5.3.3.2"/>
    </reaction>
</comment>
<evidence type="ECO:0000256" key="1">
    <source>
        <dbReference type="ARBA" id="ARBA00001917"/>
    </source>
</evidence>
<dbReference type="PANTHER" id="PTHR43665:SF1">
    <property type="entry name" value="ISOPENTENYL-DIPHOSPHATE DELTA-ISOMERASE"/>
    <property type="match status" value="1"/>
</dbReference>
<dbReference type="CDD" id="cd02811">
    <property type="entry name" value="IDI-2_FMN"/>
    <property type="match status" value="1"/>
</dbReference>
<keyword evidence="7 11" id="KW-0521">NADP</keyword>
<comment type="cofactor">
    <cofactor evidence="11">
        <name>Mg(2+)</name>
        <dbReference type="ChEBI" id="CHEBI:18420"/>
    </cofactor>
</comment>
<feature type="binding site" evidence="11">
    <location>
        <position position="210"/>
    </location>
    <ligand>
        <name>FMN</name>
        <dbReference type="ChEBI" id="CHEBI:58210"/>
    </ligand>
</feature>
<name>A0A1X6WK18_9ENTE</name>
<evidence type="ECO:0000256" key="2">
    <source>
        <dbReference type="ARBA" id="ARBA00022490"/>
    </source>
</evidence>
<keyword evidence="8 11" id="KW-0414">Isoprene biosynthesis</keyword>
<evidence type="ECO:0000259" key="12">
    <source>
        <dbReference type="Pfam" id="PF01070"/>
    </source>
</evidence>
<evidence type="ECO:0000256" key="4">
    <source>
        <dbReference type="ARBA" id="ARBA00022643"/>
    </source>
</evidence>
<keyword evidence="2 11" id="KW-0963">Cytoplasm</keyword>
<protein>
    <recommendedName>
        <fullName evidence="11">Isopentenyl-diphosphate delta-isomerase</fullName>
        <shortName evidence="11">IPP isomerase</shortName>
        <ecNumber evidence="11">5.3.3.2</ecNumber>
    </recommendedName>
    <alternativeName>
        <fullName evidence="11">Isopentenyl diphosphate:dimethylallyl diphosphate isomerase</fullName>
    </alternativeName>
    <alternativeName>
        <fullName evidence="11">Isopentenyl pyrophosphate isomerase</fullName>
    </alternativeName>
    <alternativeName>
        <fullName evidence="11">Type 2 isopentenyl diphosphate isomerase</fullName>
        <shortName evidence="11">IDI-2</shortName>
    </alternativeName>
</protein>
<gene>
    <name evidence="11" type="primary">fni</name>
    <name evidence="13" type="ORF">FM121_00935</name>
</gene>
<keyword evidence="3 11" id="KW-0285">Flavoprotein</keyword>
<evidence type="ECO:0000256" key="11">
    <source>
        <dbReference type="HAMAP-Rule" id="MF_00354"/>
    </source>
</evidence>
<feature type="binding site" evidence="11">
    <location>
        <begin position="261"/>
        <end position="263"/>
    </location>
    <ligand>
        <name>FMN</name>
        <dbReference type="ChEBI" id="CHEBI:58210"/>
    </ligand>
</feature>
<dbReference type="AlphaFoldDB" id="A0A1X6WK18"/>
<dbReference type="EC" id="5.3.3.2" evidence="11"/>
<evidence type="ECO:0000256" key="8">
    <source>
        <dbReference type="ARBA" id="ARBA00023229"/>
    </source>
</evidence>
<feature type="binding site" evidence="11">
    <location>
        <position position="123"/>
    </location>
    <ligand>
        <name>FMN</name>
        <dbReference type="ChEBI" id="CHEBI:58210"/>
    </ligand>
</feature>
<comment type="function">
    <text evidence="11">Involved in the biosynthesis of isoprenoids. Catalyzes the 1,3-allylic rearrangement of the homoallylic substrate isopentenyl (IPP) to its allylic isomer, dimethylallyl diphosphate (DMAPP).</text>
</comment>
<dbReference type="GO" id="GO:0016491">
    <property type="term" value="F:oxidoreductase activity"/>
    <property type="evidence" value="ECO:0007669"/>
    <property type="project" value="InterPro"/>
</dbReference>
<evidence type="ECO:0000256" key="6">
    <source>
        <dbReference type="ARBA" id="ARBA00022842"/>
    </source>
</evidence>
<dbReference type="NCBIfam" id="TIGR02151">
    <property type="entry name" value="IPP_isom_2"/>
    <property type="match status" value="1"/>
</dbReference>
<comment type="subcellular location">
    <subcellularLocation>
        <location evidence="11">Cytoplasm</location>
    </subcellularLocation>
</comment>
<dbReference type="Pfam" id="PF01070">
    <property type="entry name" value="FMN_dh"/>
    <property type="match status" value="1"/>
</dbReference>
<feature type="binding site" evidence="11">
    <location>
        <position position="185"/>
    </location>
    <ligand>
        <name>FMN</name>
        <dbReference type="ChEBI" id="CHEBI:58210"/>
    </ligand>
</feature>
<dbReference type="GO" id="GO:0070402">
    <property type="term" value="F:NADPH binding"/>
    <property type="evidence" value="ECO:0007669"/>
    <property type="project" value="UniProtKB-UniRule"/>
</dbReference>
<keyword evidence="9 11" id="KW-0413">Isomerase</keyword>
<dbReference type="GO" id="GO:0005737">
    <property type="term" value="C:cytoplasm"/>
    <property type="evidence" value="ECO:0007669"/>
    <property type="project" value="UniProtKB-SubCell"/>
</dbReference>
<accession>A0A1X6WK18</accession>
<evidence type="ECO:0000256" key="9">
    <source>
        <dbReference type="ARBA" id="ARBA00023235"/>
    </source>
</evidence>
<feature type="binding site" evidence="11">
    <location>
        <begin position="64"/>
        <end position="66"/>
    </location>
    <ligand>
        <name>FMN</name>
        <dbReference type="ChEBI" id="CHEBI:58210"/>
    </ligand>
</feature>
<organism evidence="13 14">
    <name type="scientific">Vagococcus fluvialis bH819</name>
    <dbReference type="NCBI Taxonomy" id="1255619"/>
    <lineage>
        <taxon>Bacteria</taxon>
        <taxon>Bacillati</taxon>
        <taxon>Bacillota</taxon>
        <taxon>Bacilli</taxon>
        <taxon>Lactobacillales</taxon>
        <taxon>Enterococcaceae</taxon>
        <taxon>Vagococcus</taxon>
    </lineage>
</organism>
<proteinExistence type="inferred from homology"/>
<comment type="subunit">
    <text evidence="10 11">Homooctamer. Dimer of tetramers.</text>
</comment>
<evidence type="ECO:0000313" key="14">
    <source>
        <dbReference type="Proteomes" id="UP000195918"/>
    </source>
</evidence>
<keyword evidence="14" id="KW-1185">Reference proteome</keyword>
<dbReference type="EMBL" id="FWFD01000003">
    <property type="protein sequence ID" value="SLM84625.1"/>
    <property type="molecule type" value="Genomic_DNA"/>
</dbReference>
<feature type="binding site" evidence="11">
    <location>
        <begin position="282"/>
        <end position="283"/>
    </location>
    <ligand>
        <name>FMN</name>
        <dbReference type="ChEBI" id="CHEBI:58210"/>
    </ligand>
</feature>
<evidence type="ECO:0000313" key="13">
    <source>
        <dbReference type="EMBL" id="SLM84625.1"/>
    </source>
</evidence>
<dbReference type="GO" id="GO:0004452">
    <property type="term" value="F:isopentenyl-diphosphate delta-isomerase activity"/>
    <property type="evidence" value="ECO:0007669"/>
    <property type="project" value="UniProtKB-UniRule"/>
</dbReference>
<feature type="binding site" evidence="11">
    <location>
        <begin position="7"/>
        <end position="8"/>
    </location>
    <ligand>
        <name>substrate</name>
    </ligand>
</feature>
<keyword evidence="4 11" id="KW-0288">FMN</keyword>
<dbReference type="Proteomes" id="UP000195918">
    <property type="component" value="Unassembled WGS sequence"/>
</dbReference>
<dbReference type="GO" id="GO:0008299">
    <property type="term" value="P:isoprenoid biosynthetic process"/>
    <property type="evidence" value="ECO:0007669"/>
    <property type="project" value="UniProtKB-UniRule"/>
</dbReference>
<dbReference type="GO" id="GO:0000287">
    <property type="term" value="F:magnesium ion binding"/>
    <property type="evidence" value="ECO:0007669"/>
    <property type="project" value="UniProtKB-UniRule"/>
</dbReference>
<comment type="cofactor">
    <cofactor evidence="11">
        <name>NADPH</name>
        <dbReference type="ChEBI" id="CHEBI:57783"/>
    </cofactor>
</comment>
<feature type="binding site" evidence="11">
    <location>
        <position position="154"/>
    </location>
    <ligand>
        <name>Mg(2+)</name>
        <dbReference type="ChEBI" id="CHEBI:18420"/>
    </ligand>
</feature>
<dbReference type="RefSeq" id="WP_086950281.1">
    <property type="nucleotide sequence ID" value="NZ_FWFD01000003.1"/>
</dbReference>
<dbReference type="OrthoDB" id="9795032at2"/>
<keyword evidence="6 11" id="KW-0460">Magnesium</keyword>
<comment type="cofactor">
    <cofactor evidence="1 11">
        <name>FMN</name>
        <dbReference type="ChEBI" id="CHEBI:58210"/>
    </cofactor>
</comment>
<dbReference type="InterPro" id="IPR011179">
    <property type="entry name" value="IPdP_isomerase"/>
</dbReference>
<comment type="caution">
    <text evidence="11">Lacks conserved residue(s) required for the propagation of feature annotation.</text>
</comment>
<feature type="binding site" evidence="11">
    <location>
        <position position="153"/>
    </location>
    <ligand>
        <name>substrate</name>
    </ligand>
</feature>
<evidence type="ECO:0000256" key="5">
    <source>
        <dbReference type="ARBA" id="ARBA00022723"/>
    </source>
</evidence>
<dbReference type="PANTHER" id="PTHR43665">
    <property type="entry name" value="ISOPENTENYL-DIPHOSPHATE DELTA-ISOMERASE"/>
    <property type="match status" value="1"/>
</dbReference>
<dbReference type="InterPro" id="IPR000262">
    <property type="entry name" value="FMN-dep_DH"/>
</dbReference>
<feature type="binding site" evidence="11">
    <location>
        <position position="94"/>
    </location>
    <ligand>
        <name>FMN</name>
        <dbReference type="ChEBI" id="CHEBI:58210"/>
    </ligand>
</feature>
<dbReference type="PIRSF" id="PIRSF003314">
    <property type="entry name" value="IPP_isomerase"/>
    <property type="match status" value="1"/>
</dbReference>
<feature type="domain" description="FMN-dependent dehydrogenase" evidence="12">
    <location>
        <begin position="166"/>
        <end position="326"/>
    </location>
</feature>
<comment type="similarity">
    <text evidence="11">Belongs to the IPP isomerase type 2 family.</text>
</comment>
<sequence>MTTHWNRKDQHIHLAEMQYNETSSNGLDEVRFIHQSFSEIKTDDVKLNTTLGSLSLDYPFFINAMTGGSEKAHVINQNLAMIAKETHLAMAVGSVSVALKEPSTIESFKVVRKNNPDGLIISNLGAHHSVDSAKRAIDLLEANALQIHVNTPQELVMPEGDRDFTNWLSNIERIVKNVQAPVIVKEVGFGMSKETIQQLLDIGVGVIDVSGRGGTNFIHIENERRDHKEFDYLLNWGQTTAESLLEAHFYRKQADFIASGGIKNPLQMLAAFGLGAKAVGISGEFLHMILTKGNQVSIEQIESWKEELTFLMTMIGAKRIVEIERKPIVLSPDLVNWCTQRHINFKHQ</sequence>
<dbReference type="Gene3D" id="3.20.20.70">
    <property type="entry name" value="Aldolase class I"/>
    <property type="match status" value="1"/>
</dbReference>
<keyword evidence="5 11" id="KW-0479">Metal-binding</keyword>
<dbReference type="SUPFAM" id="SSF51395">
    <property type="entry name" value="FMN-linked oxidoreductases"/>
    <property type="match status" value="1"/>
</dbReference>
<dbReference type="HAMAP" id="MF_00354">
    <property type="entry name" value="Idi_2"/>
    <property type="match status" value="1"/>
</dbReference>
<evidence type="ECO:0000256" key="10">
    <source>
        <dbReference type="ARBA" id="ARBA00025810"/>
    </source>
</evidence>
<dbReference type="GO" id="GO:0010181">
    <property type="term" value="F:FMN binding"/>
    <property type="evidence" value="ECO:0007669"/>
    <property type="project" value="UniProtKB-UniRule"/>
</dbReference>
<evidence type="ECO:0000256" key="7">
    <source>
        <dbReference type="ARBA" id="ARBA00022857"/>
    </source>
</evidence>
<reference evidence="14" key="1">
    <citation type="submission" date="2017-02" db="EMBL/GenBank/DDBJ databases">
        <authorList>
            <person name="Dridi B."/>
        </authorList>
    </citation>
    <scope>NUCLEOTIDE SEQUENCE [LARGE SCALE GENOMIC DNA]</scope>
    <source>
        <strain evidence="14">bH819</strain>
    </source>
</reference>